<dbReference type="EMBL" id="BK067786">
    <property type="protein sequence ID" value="DBA51882.1"/>
    <property type="molecule type" value="Genomic_DNA"/>
</dbReference>
<reference evidence="1" key="1">
    <citation type="journal article" date="2024" name="Environ. Microbiol. Rep.">
        <title>Hiding in plain sight: The discovery of complete genomes of 11 hypothetical spindle-shaped viruses that putatively infect mesophilic ammonia-oxidizing archaea.</title>
        <authorList>
            <person name="Ni Y."/>
            <person name="Xu T."/>
            <person name="Yan S."/>
            <person name="Chen L."/>
            <person name="Wang Y."/>
        </authorList>
    </citation>
    <scope>NUCLEOTIDE SEQUENCE</scope>
    <source>
        <strain evidence="1">NBC1</strain>
    </source>
</reference>
<name>A0AAT9J796_9VIRU</name>
<sequence>MAYRECKGLCKDHSWLGQIGSNIRLGLKGMWYIKGNKYCTSCQYAIVTESVRCPCCVSVLKYKPKSALRNRQMREREQVVRY</sequence>
<accession>A0AAT9J796</accession>
<reference evidence="1" key="2">
    <citation type="submission" date="2024-03" db="EMBL/GenBank/DDBJ databases">
        <authorList>
            <person name="Ni Y."/>
            <person name="Xu T."/>
            <person name="Yan S."/>
            <person name="Chen L."/>
            <person name="Wang Y."/>
        </authorList>
    </citation>
    <scope>NUCLEOTIDE SEQUENCE</scope>
    <source>
        <strain evidence="1">NBC1</strain>
    </source>
</reference>
<proteinExistence type="predicted"/>
<organism evidence="1">
    <name type="scientific">Nitrosopumilaceae spindle-shaped virus</name>
    <dbReference type="NCBI Taxonomy" id="3065433"/>
    <lineage>
        <taxon>Viruses</taxon>
    </lineage>
</organism>
<protein>
    <submittedName>
        <fullName evidence="1">ORF24</fullName>
    </submittedName>
</protein>
<evidence type="ECO:0000313" key="1">
    <source>
        <dbReference type="EMBL" id="DBA51882.1"/>
    </source>
</evidence>